<proteinExistence type="predicted"/>
<keyword evidence="2" id="KW-1185">Reference proteome</keyword>
<sequence>MVFWDNYRLVELGTKVSLEEFINNKELKEKVKRGIRGLYEDVINEVERCIGKRDEEAIWDLAKSGKISPNNIQEFLDIISMAKNIDKIDDIILYGMLVRIMEDLEELYINLKC</sequence>
<gene>
    <name evidence="1" type="ORF">D1869_11725</name>
</gene>
<protein>
    <recommendedName>
        <fullName evidence="3">DUF86 domain-containing protein</fullName>
    </recommendedName>
</protein>
<reference evidence="1 2" key="1">
    <citation type="submission" date="2019-10" db="EMBL/GenBank/DDBJ databases">
        <title>Genome Sequences from Six Type Strain Members of the Archaeal Family Sulfolobaceae: Acidianus ambivalens, Acidianus infernus, Metallosphaera prunae, Stygiolobus azoricus, Sulfolobus metallicus, and Sulfurisphaera ohwakuensis.</title>
        <authorList>
            <person name="Counts J.A."/>
            <person name="Kelly R.M."/>
        </authorList>
    </citation>
    <scope>NUCLEOTIDE SEQUENCE [LARGE SCALE GENOMIC DNA]</scope>
    <source>
        <strain evidence="1 2">TA-1</strain>
    </source>
</reference>
<dbReference type="AlphaFoldDB" id="A0A650CIS5"/>
<evidence type="ECO:0000313" key="1">
    <source>
        <dbReference type="EMBL" id="QGR17771.1"/>
    </source>
</evidence>
<name>A0A650CIS5_SULOH</name>
<evidence type="ECO:0008006" key="3">
    <source>
        <dbReference type="Google" id="ProtNLM"/>
    </source>
</evidence>
<evidence type="ECO:0000313" key="2">
    <source>
        <dbReference type="Proteomes" id="UP000427373"/>
    </source>
</evidence>
<organism evidence="1 2">
    <name type="scientific">Sulfurisphaera ohwakuensis</name>
    <dbReference type="NCBI Taxonomy" id="69656"/>
    <lineage>
        <taxon>Archaea</taxon>
        <taxon>Thermoproteota</taxon>
        <taxon>Thermoprotei</taxon>
        <taxon>Sulfolobales</taxon>
        <taxon>Sulfolobaceae</taxon>
        <taxon>Sulfurisphaera</taxon>
    </lineage>
</organism>
<dbReference type="Proteomes" id="UP000427373">
    <property type="component" value="Chromosome"/>
</dbReference>
<dbReference type="KEGG" id="soh:D1869_11725"/>
<dbReference type="EMBL" id="CP045484">
    <property type="protein sequence ID" value="QGR17771.1"/>
    <property type="molecule type" value="Genomic_DNA"/>
</dbReference>
<dbReference type="OrthoDB" id="34556at2157"/>
<accession>A0A650CIS5</accession>